<dbReference type="SUPFAM" id="SSF81901">
    <property type="entry name" value="HCP-like"/>
    <property type="match status" value="1"/>
</dbReference>
<dbReference type="SUPFAM" id="SSF48452">
    <property type="entry name" value="TPR-like"/>
    <property type="match status" value="5"/>
</dbReference>
<evidence type="ECO:0000256" key="4">
    <source>
        <dbReference type="SAM" id="SignalP"/>
    </source>
</evidence>
<feature type="signal peptide" evidence="4">
    <location>
        <begin position="1"/>
        <end position="19"/>
    </location>
</feature>
<dbReference type="InterPro" id="IPR011990">
    <property type="entry name" value="TPR-like_helical_dom_sf"/>
</dbReference>
<sequence length="1022" mass="115182">MKQLLFAPLFLAAALHSQAQQPNALRTPEASALATNTADPSFSLAKEYFQKGQYNLAWPLLRDLRRSIRETDRINRALDVQDVEYYTIASMLMLGEPRAAVEAQQYINVTRNNARVQQMNFQLAEYEFRQGQYAEALAHYEAAGTANISDAELGAAKFHQGYAYFTQKQFAAARPLFAEVRARKDDPNRLDAAYYYGFISFADRNYSEALNAFREVEDHPVYQRVVPYYVAQIYYVQGRKEEAIRYAEEKIRQGKAQQYDLELKQLLGHAYFEKGQFAAALPYLEEYVRRSQKVRREDLYELSYSYYQQPDYNKAIEGFRQLSGKEDSLSQHAMYLLGDAYLKTNQKSNARNAFLFSASNSSNASQREIARFQYAKLSYELGYQDEALRSLRSFVNDYPASPYNAEATELLVAALANTNNYRDALTLLEGLKNPSPGARRLLPRILYGRATELINDGLLGEADALLDRALRAPDNAPVLPFVNFWKGEIAYRGNRIDDAIRYYTAYLNAGAPAGGDANERNVKYNLGYSYLRKENYKVAQSFFEPLARNVSLGSDALTQDAYLRAADTYFMQKLFAQARTMYDNVIRFSWPAEDYATYQKALITGITNSNEKISLLNNLIRKFPSSSLVDDANMEIANTYLADERYREAVPYLVTLTKASGNATSKPQVYLKLGIAYFNQKQYNEAIAQFNTIITQYKASEEADDALENLRTIYVEQGQPNAYVDAARRAGKPLSVNAEDSLTYSAAQLQLENGNTAAAQTQLEGYLQRFGTGAYSLDAHHNLAGIYINKRDSAAALPHYEVVAERAPNRFAEGAVLQAARIYFFSRKDYAQAEKYYQQLKGLTGSQETRLEAMRGLLRSQYLQQKWADATANARDLVALKGSSTDDKALANMVLGRSGQLAGQWDAAITAFRNVIAVNKAALAAEARYEIAASYLALNRDKDAEKAAFEVINKSGSYELWVTKSYLLLGDLYFRQKDYFNAKATFQSVADNSTNPELKAEATRKLQQVTEVEAANSKIGGQ</sequence>
<dbReference type="OrthoDB" id="9814448at2"/>
<dbReference type="InterPro" id="IPR051012">
    <property type="entry name" value="CellSynth/LPSAsmb/PSIAsmb"/>
</dbReference>
<gene>
    <name evidence="5" type="ORF">EPD60_00550</name>
</gene>
<dbReference type="RefSeq" id="WP_131445655.1">
    <property type="nucleotide sequence ID" value="NZ_SJZI01000001.1"/>
</dbReference>
<dbReference type="AlphaFoldDB" id="A0A4R1BR39"/>
<keyword evidence="2 3" id="KW-0802">TPR repeat</keyword>
<dbReference type="Proteomes" id="UP000295334">
    <property type="component" value="Unassembled WGS sequence"/>
</dbReference>
<dbReference type="SMART" id="SM00028">
    <property type="entry name" value="TPR"/>
    <property type="match status" value="9"/>
</dbReference>
<dbReference type="Gene3D" id="1.25.40.10">
    <property type="entry name" value="Tetratricopeptide repeat domain"/>
    <property type="match status" value="7"/>
</dbReference>
<keyword evidence="6" id="KW-1185">Reference proteome</keyword>
<reference evidence="5 6" key="1">
    <citation type="submission" date="2019-03" db="EMBL/GenBank/DDBJ databases">
        <authorList>
            <person name="Kim M.K.M."/>
        </authorList>
    </citation>
    <scope>NUCLEOTIDE SEQUENCE [LARGE SCALE GENOMIC DNA]</scope>
    <source>
        <strain evidence="5 6">17J68-12</strain>
    </source>
</reference>
<dbReference type="Pfam" id="PF13432">
    <property type="entry name" value="TPR_16"/>
    <property type="match status" value="6"/>
</dbReference>
<keyword evidence="1" id="KW-0677">Repeat</keyword>
<dbReference type="PANTHER" id="PTHR45586">
    <property type="entry name" value="TPR REPEAT-CONTAINING PROTEIN PA4667"/>
    <property type="match status" value="1"/>
</dbReference>
<name>A0A4R1BR39_9BACT</name>
<dbReference type="Pfam" id="PF13174">
    <property type="entry name" value="TPR_6"/>
    <property type="match status" value="2"/>
</dbReference>
<evidence type="ECO:0000313" key="5">
    <source>
        <dbReference type="EMBL" id="TCJ19645.1"/>
    </source>
</evidence>
<dbReference type="EMBL" id="SJZI01000001">
    <property type="protein sequence ID" value="TCJ19645.1"/>
    <property type="molecule type" value="Genomic_DNA"/>
</dbReference>
<keyword evidence="4" id="KW-0732">Signal</keyword>
<proteinExistence type="predicted"/>
<evidence type="ECO:0000256" key="3">
    <source>
        <dbReference type="PROSITE-ProRule" id="PRU00339"/>
    </source>
</evidence>
<comment type="caution">
    <text evidence="5">The sequence shown here is derived from an EMBL/GenBank/DDBJ whole genome shotgun (WGS) entry which is preliminary data.</text>
</comment>
<accession>A0A4R1BR39</accession>
<dbReference type="PROSITE" id="PS50005">
    <property type="entry name" value="TPR"/>
    <property type="match status" value="1"/>
</dbReference>
<evidence type="ECO:0000256" key="2">
    <source>
        <dbReference type="ARBA" id="ARBA00022803"/>
    </source>
</evidence>
<feature type="repeat" description="TPR" evidence="3">
    <location>
        <begin position="667"/>
        <end position="700"/>
    </location>
</feature>
<dbReference type="PANTHER" id="PTHR45586:SF1">
    <property type="entry name" value="LIPOPOLYSACCHARIDE ASSEMBLY PROTEIN B"/>
    <property type="match status" value="1"/>
</dbReference>
<feature type="chain" id="PRO_5020213526" evidence="4">
    <location>
        <begin position="20"/>
        <end position="1022"/>
    </location>
</feature>
<protein>
    <submittedName>
        <fullName evidence="5">Tetratricopeptide repeat protein</fullName>
    </submittedName>
</protein>
<evidence type="ECO:0000256" key="1">
    <source>
        <dbReference type="ARBA" id="ARBA00022737"/>
    </source>
</evidence>
<dbReference type="InterPro" id="IPR019734">
    <property type="entry name" value="TPR_rpt"/>
</dbReference>
<organism evidence="5 6">
    <name type="scientific">Flaviaesturariibacter flavus</name>
    <dbReference type="NCBI Taxonomy" id="2502780"/>
    <lineage>
        <taxon>Bacteria</taxon>
        <taxon>Pseudomonadati</taxon>
        <taxon>Bacteroidota</taxon>
        <taxon>Chitinophagia</taxon>
        <taxon>Chitinophagales</taxon>
        <taxon>Chitinophagaceae</taxon>
        <taxon>Flaviaestuariibacter</taxon>
    </lineage>
</organism>
<evidence type="ECO:0000313" key="6">
    <source>
        <dbReference type="Proteomes" id="UP000295334"/>
    </source>
</evidence>